<dbReference type="GO" id="GO:0070131">
    <property type="term" value="P:positive regulation of mitochondrial translation"/>
    <property type="evidence" value="ECO:0007669"/>
    <property type="project" value="TreeGrafter"/>
</dbReference>
<name>A0A9P4IWA7_9PEZI</name>
<evidence type="ECO:0000256" key="2">
    <source>
        <dbReference type="SAM" id="MobiDB-lite"/>
    </source>
</evidence>
<dbReference type="InterPro" id="IPR014710">
    <property type="entry name" value="RmlC-like_jellyroll"/>
</dbReference>
<dbReference type="OrthoDB" id="242766at2759"/>
<dbReference type="PANTHER" id="PTHR16255:SF1">
    <property type="entry name" value="REQUIRED FOR MEIOTIC NUCLEAR DIVISION PROTEIN 1 HOMOLOG"/>
    <property type="match status" value="1"/>
</dbReference>
<dbReference type="EMBL" id="ML996092">
    <property type="protein sequence ID" value="KAF2148900.1"/>
    <property type="molecule type" value="Genomic_DNA"/>
</dbReference>
<dbReference type="InterPro" id="IPR003734">
    <property type="entry name" value="DUF155"/>
</dbReference>
<comment type="similarity">
    <text evidence="1">Belongs to the RMD1/sif2 family.</text>
</comment>
<organism evidence="4 5">
    <name type="scientific">Myriangium duriaei CBS 260.36</name>
    <dbReference type="NCBI Taxonomy" id="1168546"/>
    <lineage>
        <taxon>Eukaryota</taxon>
        <taxon>Fungi</taxon>
        <taxon>Dikarya</taxon>
        <taxon>Ascomycota</taxon>
        <taxon>Pezizomycotina</taxon>
        <taxon>Dothideomycetes</taxon>
        <taxon>Dothideomycetidae</taxon>
        <taxon>Myriangiales</taxon>
        <taxon>Myriangiaceae</taxon>
        <taxon>Myriangium</taxon>
    </lineage>
</organism>
<accession>A0A9P4IWA7</accession>
<keyword evidence="5" id="KW-1185">Reference proteome</keyword>
<feature type="compositionally biased region" description="Polar residues" evidence="2">
    <location>
        <begin position="67"/>
        <end position="77"/>
    </location>
</feature>
<feature type="domain" description="DUF155" evidence="3">
    <location>
        <begin position="202"/>
        <end position="398"/>
    </location>
</feature>
<evidence type="ECO:0000256" key="1">
    <source>
        <dbReference type="ARBA" id="ARBA00008306"/>
    </source>
</evidence>
<evidence type="ECO:0000313" key="5">
    <source>
        <dbReference type="Proteomes" id="UP000799439"/>
    </source>
</evidence>
<protein>
    <submittedName>
        <fullName evidence="4">YagE family protein</fullName>
    </submittedName>
</protein>
<comment type="caution">
    <text evidence="4">The sequence shown here is derived from an EMBL/GenBank/DDBJ whole genome shotgun (WGS) entry which is preliminary data.</text>
</comment>
<dbReference type="InterPro" id="IPR051624">
    <property type="entry name" value="RMD1/Sad1-interacting"/>
</dbReference>
<dbReference type="AlphaFoldDB" id="A0A9P4IWA7"/>
<dbReference type="PANTHER" id="PTHR16255">
    <property type="entry name" value="REQUIRED FOR MEIOTIC NUCLEAR DIVISION PROTEIN 1 HOMOLOG"/>
    <property type="match status" value="1"/>
</dbReference>
<reference evidence="4" key="1">
    <citation type="journal article" date="2020" name="Stud. Mycol.">
        <title>101 Dothideomycetes genomes: a test case for predicting lifestyles and emergence of pathogens.</title>
        <authorList>
            <person name="Haridas S."/>
            <person name="Albert R."/>
            <person name="Binder M."/>
            <person name="Bloem J."/>
            <person name="Labutti K."/>
            <person name="Salamov A."/>
            <person name="Andreopoulos B."/>
            <person name="Baker S."/>
            <person name="Barry K."/>
            <person name="Bills G."/>
            <person name="Bluhm B."/>
            <person name="Cannon C."/>
            <person name="Castanera R."/>
            <person name="Culley D."/>
            <person name="Daum C."/>
            <person name="Ezra D."/>
            <person name="Gonzalez J."/>
            <person name="Henrissat B."/>
            <person name="Kuo A."/>
            <person name="Liang C."/>
            <person name="Lipzen A."/>
            <person name="Lutzoni F."/>
            <person name="Magnuson J."/>
            <person name="Mondo S."/>
            <person name="Nolan M."/>
            <person name="Ohm R."/>
            <person name="Pangilinan J."/>
            <person name="Park H.-J."/>
            <person name="Ramirez L."/>
            <person name="Alfaro M."/>
            <person name="Sun H."/>
            <person name="Tritt A."/>
            <person name="Yoshinaga Y."/>
            <person name="Zwiers L.-H."/>
            <person name="Turgeon B."/>
            <person name="Goodwin S."/>
            <person name="Spatafora J."/>
            <person name="Crous P."/>
            <person name="Grigoriev I."/>
        </authorList>
    </citation>
    <scope>NUCLEOTIDE SEQUENCE</scope>
    <source>
        <strain evidence="4">CBS 260.36</strain>
    </source>
</reference>
<evidence type="ECO:0000313" key="4">
    <source>
        <dbReference type="EMBL" id="KAF2148900.1"/>
    </source>
</evidence>
<evidence type="ECO:0000259" key="3">
    <source>
        <dbReference type="Pfam" id="PF02582"/>
    </source>
</evidence>
<gene>
    <name evidence="4" type="ORF">K461DRAFT_315853</name>
</gene>
<dbReference type="Pfam" id="PF02582">
    <property type="entry name" value="DUF155"/>
    <property type="match status" value="1"/>
</dbReference>
<sequence length="473" mass="52708">MAANWVCARCIKDLGRTVLRVRSAAEIRTGASSRAVVNFGRPQSASPLHFGRQQSLTCSQYRQFSSASPFQQSGTTKNVEDSSAIDASTKAKSGKRKAARNKTTTSLRRVAVEAQRSRDGLVRGSGRRRFIDPEANTKEITASCAAEQYNLSVAKHLLRQEGYEIDPLHTGLYPQVIHIQTPIYPTRDAETGEERNVGPGDVFVFPSGSVVSWNVPEKVQKRLVHRVLLPAAIRSHLETIELEDMDYLEDPDRSSSEVIGDAIVLGTQRRSLGEINDVDTASTDLDADLILAKIAFSSGIARSTKLAVLENLLSSYFETTKSIPTILSRGSKLRFTRSFILRKTGELLSIRAQLNLYSELTDTMPDLFWDSPSQLGLSDYYDEVGRALDVNARIRTLNEKMDYASEIASVLRERLSEKHSTGLEWLIIFLISVEVGFELHRLWQAHGIATDEDSTEAMMRQWLARQLGKDLDS</sequence>
<proteinExistence type="inferred from homology"/>
<dbReference type="GO" id="GO:0005739">
    <property type="term" value="C:mitochondrion"/>
    <property type="evidence" value="ECO:0007669"/>
    <property type="project" value="UniProtKB-ARBA"/>
</dbReference>
<dbReference type="Proteomes" id="UP000799439">
    <property type="component" value="Unassembled WGS sequence"/>
</dbReference>
<dbReference type="Gene3D" id="2.60.120.10">
    <property type="entry name" value="Jelly Rolls"/>
    <property type="match status" value="1"/>
</dbReference>
<feature type="region of interest" description="Disordered" evidence="2">
    <location>
        <begin position="67"/>
        <end position="105"/>
    </location>
</feature>